<dbReference type="InterPro" id="IPR036291">
    <property type="entry name" value="NAD(P)-bd_dom_sf"/>
</dbReference>
<dbReference type="PANTHER" id="PTHR43157:SF31">
    <property type="entry name" value="PHOSPHATIDYLINOSITOL-GLYCAN BIOSYNTHESIS CLASS F PROTEIN"/>
    <property type="match status" value="1"/>
</dbReference>
<reference evidence="4 5" key="1">
    <citation type="journal article" date="2019" name="ACS Chem. Biol.">
        <title>Identification and Mobilization of a Cryptic Antibiotic Biosynthesis Gene Locus from a Human-Pathogenic Nocardia Isolate.</title>
        <authorList>
            <person name="Herisse M."/>
            <person name="Ishida K."/>
            <person name="Porter J.L."/>
            <person name="Howden B."/>
            <person name="Hertweck C."/>
            <person name="Stinear T.P."/>
            <person name="Pidot S.J."/>
        </authorList>
    </citation>
    <scope>NUCLEOTIDE SEQUENCE [LARGE SCALE GENOMIC DNA]</scope>
    <source>
        <strain evidence="4 5">AUSMDU00012717</strain>
    </source>
</reference>
<evidence type="ECO:0000313" key="4">
    <source>
        <dbReference type="EMBL" id="QIS13326.1"/>
    </source>
</evidence>
<gene>
    <name evidence="4" type="ORF">F5544_27360</name>
</gene>
<dbReference type="InterPro" id="IPR020904">
    <property type="entry name" value="Sc_DH/Rdtase_CS"/>
</dbReference>
<dbReference type="PROSITE" id="PS00061">
    <property type="entry name" value="ADH_SHORT"/>
    <property type="match status" value="1"/>
</dbReference>
<dbReference type="Gene3D" id="3.40.50.720">
    <property type="entry name" value="NAD(P)-binding Rossmann-like Domain"/>
    <property type="match status" value="1"/>
</dbReference>
<comment type="similarity">
    <text evidence="1 3">Belongs to the short-chain dehydrogenases/reductases (SDR) family.</text>
</comment>
<organism evidence="4 5">
    <name type="scientific">Nocardia arthritidis</name>
    <dbReference type="NCBI Taxonomy" id="228602"/>
    <lineage>
        <taxon>Bacteria</taxon>
        <taxon>Bacillati</taxon>
        <taxon>Actinomycetota</taxon>
        <taxon>Actinomycetes</taxon>
        <taxon>Mycobacteriales</taxon>
        <taxon>Nocardiaceae</taxon>
        <taxon>Nocardia</taxon>
    </lineage>
</organism>
<proteinExistence type="inferred from homology"/>
<dbReference type="RefSeq" id="WP_167475876.1">
    <property type="nucleotide sequence ID" value="NZ_CP046172.1"/>
</dbReference>
<evidence type="ECO:0000256" key="1">
    <source>
        <dbReference type="ARBA" id="ARBA00006484"/>
    </source>
</evidence>
<dbReference type="PRINTS" id="PR00080">
    <property type="entry name" value="SDRFAMILY"/>
</dbReference>
<dbReference type="GO" id="GO:0016491">
    <property type="term" value="F:oxidoreductase activity"/>
    <property type="evidence" value="ECO:0007669"/>
    <property type="project" value="UniProtKB-KW"/>
</dbReference>
<evidence type="ECO:0000313" key="5">
    <source>
        <dbReference type="Proteomes" id="UP000503540"/>
    </source>
</evidence>
<keyword evidence="5" id="KW-1185">Reference proteome</keyword>
<dbReference type="AlphaFoldDB" id="A0A6G9YJV9"/>
<dbReference type="PRINTS" id="PR00081">
    <property type="entry name" value="GDHRDH"/>
</dbReference>
<dbReference type="EMBL" id="CP046172">
    <property type="protein sequence ID" value="QIS13326.1"/>
    <property type="molecule type" value="Genomic_DNA"/>
</dbReference>
<accession>A0A6G9YJV9</accession>
<dbReference type="SUPFAM" id="SSF51735">
    <property type="entry name" value="NAD(P)-binding Rossmann-fold domains"/>
    <property type="match status" value="1"/>
</dbReference>
<sequence>MSEFSSAARVVLVTGVDERLGYATALRLATDGATVLAHAQDKERADESVERLVHAGAPADRIRPVDADFRVLAEVGQLGRELAAVLPRLDALINAAAIAAPQRKSHTADGHELTFQVNYLAPQRLTMALAELIAESRGRVLNVTSKLHTGGNIDYTDLDRNRGIYTQLSVYAQSKLALTMFGRSLAETGPAGLTVVNVHPADFEIDMPQVRSHATAPLDTAAALLATLSAPATPVVSGGYYVGAEQAEPAALVGNSRARTRLASWTNQLAA</sequence>
<name>A0A6G9YJV9_9NOCA</name>
<protein>
    <submittedName>
        <fullName evidence="4">SDR family NAD(P)-dependent oxidoreductase</fullName>
    </submittedName>
</protein>
<dbReference type="InterPro" id="IPR002347">
    <property type="entry name" value="SDR_fam"/>
</dbReference>
<evidence type="ECO:0000256" key="3">
    <source>
        <dbReference type="RuleBase" id="RU000363"/>
    </source>
</evidence>
<dbReference type="Proteomes" id="UP000503540">
    <property type="component" value="Chromosome"/>
</dbReference>
<dbReference type="KEGG" id="nah:F5544_27360"/>
<evidence type="ECO:0000256" key="2">
    <source>
        <dbReference type="ARBA" id="ARBA00023002"/>
    </source>
</evidence>
<dbReference type="PANTHER" id="PTHR43157">
    <property type="entry name" value="PHOSPHATIDYLINOSITOL-GLYCAN BIOSYNTHESIS CLASS F PROTEIN-RELATED"/>
    <property type="match status" value="1"/>
</dbReference>
<dbReference type="Pfam" id="PF00106">
    <property type="entry name" value="adh_short"/>
    <property type="match status" value="1"/>
</dbReference>
<keyword evidence="2" id="KW-0560">Oxidoreductase</keyword>